<proteinExistence type="inferred from homology"/>
<dbReference type="EMBL" id="AP024237">
    <property type="protein sequence ID" value="BCO38264.1"/>
    <property type="molecule type" value="Genomic_DNA"/>
</dbReference>
<evidence type="ECO:0008006" key="5">
    <source>
        <dbReference type="Google" id="ProtNLM"/>
    </source>
</evidence>
<dbReference type="PANTHER" id="PTHR44196:SF1">
    <property type="entry name" value="DEHYDROGENASE_REDUCTASE SDR FAMILY MEMBER 7B"/>
    <property type="match status" value="1"/>
</dbReference>
<protein>
    <recommendedName>
        <fullName evidence="5">Short-chain dehydrogenase</fullName>
    </recommendedName>
</protein>
<keyword evidence="4" id="KW-1185">Reference proteome</keyword>
<sequence length="227" mass="23630">MAEGGPAGWSQSQRAVLVTAAWSPVGRATAARLARCGDLVLMGTRRPELCERLASRLRARGATAFAGYLDLADTSSIDRFVESARYLIGGVDVLITDAGLSAVDTHVFGAQHLAAQVIPPMVRRGHGDVVLLSPELVAGATPPSMAVSATGRRALDSWVSGLDAEFVGSGVRASIVRSARPGSGVAPGDVACIIATMLAPGEPSYLRLVEVIAHRVASAPVKERKIR</sequence>
<dbReference type="AlphaFoldDB" id="A0A7R7GZ71"/>
<reference evidence="3 4" key="1">
    <citation type="submission" date="2020-12" db="EMBL/GenBank/DDBJ databases">
        <title>Complete genome sequence of Mycobacterium heckeshornense JCM 15655T, closely related to a pathogenic non-tuberculous mycobacterial species Mycobacterium xenopi.</title>
        <authorList>
            <person name="Yoshida M."/>
            <person name="Fukano H."/>
            <person name="Asakura T."/>
            <person name="Suzuki M."/>
            <person name="Hoshino Y."/>
        </authorList>
    </citation>
    <scope>NUCLEOTIDE SEQUENCE [LARGE SCALE GENOMIC DNA]</scope>
    <source>
        <strain evidence="3 4">JCM 15655</strain>
    </source>
</reference>
<dbReference type="GO" id="GO:0016020">
    <property type="term" value="C:membrane"/>
    <property type="evidence" value="ECO:0007669"/>
    <property type="project" value="TreeGrafter"/>
</dbReference>
<accession>A0A7R7GZ71</accession>
<keyword evidence="2" id="KW-0560">Oxidoreductase</keyword>
<evidence type="ECO:0000313" key="4">
    <source>
        <dbReference type="Proteomes" id="UP000595446"/>
    </source>
</evidence>
<dbReference type="PANTHER" id="PTHR44196">
    <property type="entry name" value="DEHYDROGENASE/REDUCTASE SDR FAMILY MEMBER 7B"/>
    <property type="match status" value="1"/>
</dbReference>
<dbReference type="Pfam" id="PF00106">
    <property type="entry name" value="adh_short"/>
    <property type="match status" value="1"/>
</dbReference>
<gene>
    <name evidence="3" type="ORF">MHEC_46970</name>
</gene>
<dbReference type="InterPro" id="IPR036291">
    <property type="entry name" value="NAD(P)-bd_dom_sf"/>
</dbReference>
<dbReference type="Gene3D" id="3.40.50.720">
    <property type="entry name" value="NAD(P)-binding Rossmann-like Domain"/>
    <property type="match status" value="1"/>
</dbReference>
<dbReference type="RefSeq" id="WP_082169634.1">
    <property type="nucleotide sequence ID" value="NZ_AP024237.1"/>
</dbReference>
<comment type="similarity">
    <text evidence="1">Belongs to the short-chain dehydrogenases/reductases (SDR) family.</text>
</comment>
<evidence type="ECO:0000256" key="2">
    <source>
        <dbReference type="ARBA" id="ARBA00023002"/>
    </source>
</evidence>
<dbReference type="InterPro" id="IPR002347">
    <property type="entry name" value="SDR_fam"/>
</dbReference>
<dbReference type="SUPFAM" id="SSF51735">
    <property type="entry name" value="NAD(P)-binding Rossmann-fold domains"/>
    <property type="match status" value="1"/>
</dbReference>
<evidence type="ECO:0000256" key="1">
    <source>
        <dbReference type="ARBA" id="ARBA00006484"/>
    </source>
</evidence>
<dbReference type="PRINTS" id="PR00081">
    <property type="entry name" value="GDHRDH"/>
</dbReference>
<name>A0A7R7GZ71_9MYCO</name>
<dbReference type="Proteomes" id="UP000595446">
    <property type="component" value="Chromosome"/>
</dbReference>
<dbReference type="GO" id="GO:0016491">
    <property type="term" value="F:oxidoreductase activity"/>
    <property type="evidence" value="ECO:0007669"/>
    <property type="project" value="UniProtKB-KW"/>
</dbReference>
<dbReference type="OrthoDB" id="4751383at2"/>
<organism evidence="3 4">
    <name type="scientific">Mycobacterium heckeshornense</name>
    <dbReference type="NCBI Taxonomy" id="110505"/>
    <lineage>
        <taxon>Bacteria</taxon>
        <taxon>Bacillati</taxon>
        <taxon>Actinomycetota</taxon>
        <taxon>Actinomycetes</taxon>
        <taxon>Mycobacteriales</taxon>
        <taxon>Mycobacteriaceae</taxon>
        <taxon>Mycobacterium</taxon>
    </lineage>
</organism>
<evidence type="ECO:0000313" key="3">
    <source>
        <dbReference type="EMBL" id="BCO38264.1"/>
    </source>
</evidence>